<evidence type="ECO:0000313" key="2">
    <source>
        <dbReference type="Proteomes" id="UP000201670"/>
    </source>
</evidence>
<dbReference type="KEGG" id="vg:15956798"/>
<proteinExistence type="predicted"/>
<sequence length="88" mass="10430">MKILKQDCKRDEANDKSLPYTCYLVVYKVDGVEKYDLAMASKQVDLFDYYYDLYKENFISMMQSEGRVAPGMWVDPAEKKTKKPNKRR</sequence>
<dbReference type="Proteomes" id="UP000201670">
    <property type="component" value="Segment"/>
</dbReference>
<organism evidence="1 2">
    <name type="scientific">Prochlorococcus phage P-SSM3</name>
    <dbReference type="NCBI Taxonomy" id="536453"/>
    <lineage>
        <taxon>Viruses</taxon>
        <taxon>Duplodnaviria</taxon>
        <taxon>Heunggongvirae</taxon>
        <taxon>Uroviricota</taxon>
        <taxon>Caudoviricetes</taxon>
        <taxon>Pantevenvirales</taxon>
        <taxon>Kyanoviridae</taxon>
        <taxon>Ronodorvirus</taxon>
        <taxon>Ronodorvirus pssm3</taxon>
    </lineage>
</organism>
<dbReference type="RefSeq" id="YP_008130046.1">
    <property type="nucleotide sequence ID" value="NC_021559.1"/>
</dbReference>
<name>R9S5K0_9CAUD</name>
<accession>R9S5K0</accession>
<dbReference type="GeneID" id="15956798"/>
<gene>
    <name evidence="1" type="ORF">PRAG_00117</name>
</gene>
<keyword evidence="2" id="KW-1185">Reference proteome</keyword>
<evidence type="ECO:0000313" key="1">
    <source>
        <dbReference type="EMBL" id="AGN12057.1"/>
    </source>
</evidence>
<dbReference type="EMBL" id="HQ337021">
    <property type="protein sequence ID" value="AGN12057.1"/>
    <property type="molecule type" value="Genomic_DNA"/>
</dbReference>
<reference evidence="1 2" key="1">
    <citation type="submission" date="2010-10" db="EMBL/GenBank/DDBJ databases">
        <title>The Genome Sequence of Prochlorococcus phage P-SSM3.</title>
        <authorList>
            <consortium name="The Broad Institute Genome Sequencing Platform"/>
            <person name="Henn M.R."/>
            <person name="Sullivan M.S."/>
            <person name="Osburne M.S."/>
            <person name="Levin J."/>
            <person name="Malboeuf C."/>
            <person name="Casali M."/>
            <person name="Russ C."/>
            <person name="Lennon N."/>
            <person name="Chapman S.B."/>
            <person name="Erlich R."/>
            <person name="Young S.K."/>
            <person name="Yandava C."/>
            <person name="Zeng Q."/>
            <person name="Alvarado L."/>
            <person name="Anderson S."/>
            <person name="Berlin A."/>
            <person name="Chen Z."/>
            <person name="Freedman E."/>
            <person name="Gellesch M."/>
            <person name="Goldberg J."/>
            <person name="Green L."/>
            <person name="Griggs A."/>
            <person name="Gujja S."/>
            <person name="Heilman E.R."/>
            <person name="Heiman D."/>
            <person name="Hollinger A."/>
            <person name="Howarth C."/>
            <person name="Larson L."/>
            <person name="Mehta T."/>
            <person name="Pearson M."/>
            <person name="Roberts A."/>
            <person name="Ryan E."/>
            <person name="Saif S."/>
            <person name="Shea T."/>
            <person name="Shenoy N."/>
            <person name="Sisk P."/>
            <person name="Stolte C."/>
            <person name="Sykes S."/>
            <person name="White J."/>
            <person name="Yu Q."/>
            <person name="Coleman M.L."/>
            <person name="Huang K.H."/>
            <person name="Weigele P.R."/>
            <person name="DeFrancesco A.S."/>
            <person name="Kern S.E."/>
            <person name="Thompson L.R."/>
            <person name="Fu R."/>
            <person name="Hombeck B."/>
            <person name="Chisholm S.W."/>
            <person name="Haas B."/>
            <person name="Nusbaum C."/>
            <person name="Birren B."/>
        </authorList>
    </citation>
    <scope>NUCLEOTIDE SEQUENCE [LARGE SCALE GENOMIC DNA]</scope>
    <source>
        <strain evidence="1 2">P-SSM3</strain>
    </source>
</reference>
<protein>
    <submittedName>
        <fullName evidence="1">Uncharacterized protein</fullName>
    </submittedName>
</protein>